<dbReference type="GO" id="GO:0005886">
    <property type="term" value="C:plasma membrane"/>
    <property type="evidence" value="ECO:0007669"/>
    <property type="project" value="UniProtKB-SubCell"/>
</dbReference>
<feature type="transmembrane region" description="Helical" evidence="7">
    <location>
        <begin position="302"/>
        <end position="321"/>
    </location>
</feature>
<feature type="transmembrane region" description="Helical" evidence="7">
    <location>
        <begin position="168"/>
        <end position="190"/>
    </location>
</feature>
<feature type="transmembrane region" description="Helical" evidence="7">
    <location>
        <begin position="430"/>
        <end position="450"/>
    </location>
</feature>
<evidence type="ECO:0000256" key="7">
    <source>
        <dbReference type="SAM" id="Phobius"/>
    </source>
</evidence>
<dbReference type="RefSeq" id="WP_062281686.1">
    <property type="nucleotide sequence ID" value="NZ_DF968181.1"/>
</dbReference>
<dbReference type="PATRIC" id="fig|1678840.3.peg.2519"/>
<feature type="transmembrane region" description="Helical" evidence="7">
    <location>
        <begin position="540"/>
        <end position="558"/>
    </location>
</feature>
<keyword evidence="4 7" id="KW-0812">Transmembrane</keyword>
<keyword evidence="6 7" id="KW-0472">Membrane</keyword>
<sequence>MNVLFILLAMAVLLYIAYRTYGSFLSNKVFKLDDKNVTPAVEFEDGLDYEPTDASLLLGQQFSAIAAAGPVTGPIIAGIAFGWVPALLWILFGSIFIGGVHDMGALVASIRNKGKSITETVRTHIGKSAWILFNLFIFIALVLIIVAFTDITTSAFVNTVTMENGEVVGGGAIATSSVLYLCLPMIMGLLMRYTKLNLTWATIIFLPLVGVAIWAGKYIPINMPTIGSLDPKDIWNIIIIVYCIIANIIPVWLLLQPRGHLGGYFLYAAILVAFIGIIIGGFKVQYPAFTGASAFGGNNPMFPMLFITVACGACSGFHALVSSGTTSKQLKKETDAKVIGYGAMLLEGLVAVIALITVMIVTKGDELLGKSPNFVYSVGIGSFMEKFGISKAFGISFGLMAYTTFVYDTLDVCTRLGRFIIQELTGLKGWLGKVIGTIIIGGVPIILMTINLTDTAGNPVSAWSIFWKTFGASNQLLAALALIGITVWLKNTASFKKAYLLTFIPAIFMFIMSTWALLRMFFVNMKTADGTFGFPAGPNIILPILCFIYALLAIWMMFETAKSVTKPVETVKAKA</sequence>
<dbReference type="STRING" id="1678840.ATC1_131098"/>
<keyword evidence="3" id="KW-1003">Cell membrane</keyword>
<dbReference type="InterPro" id="IPR003706">
    <property type="entry name" value="CstA_N"/>
</dbReference>
<evidence type="ECO:0000256" key="2">
    <source>
        <dbReference type="ARBA" id="ARBA00007755"/>
    </source>
</evidence>
<evidence type="ECO:0000256" key="4">
    <source>
        <dbReference type="ARBA" id="ARBA00022692"/>
    </source>
</evidence>
<evidence type="ECO:0000256" key="5">
    <source>
        <dbReference type="ARBA" id="ARBA00022989"/>
    </source>
</evidence>
<feature type="transmembrane region" description="Helical" evidence="7">
    <location>
        <begin position="264"/>
        <end position="282"/>
    </location>
</feature>
<dbReference type="Pfam" id="PF02554">
    <property type="entry name" value="CstA"/>
    <property type="match status" value="2"/>
</dbReference>
<dbReference type="AlphaFoldDB" id="A0A0S7BLD0"/>
<feature type="transmembrane region" description="Helical" evidence="7">
    <location>
        <begin position="470"/>
        <end position="489"/>
    </location>
</feature>
<comment type="subcellular location">
    <subcellularLocation>
        <location evidence="1">Cell membrane</location>
        <topology evidence="1">Multi-pass membrane protein</topology>
    </subcellularLocation>
</comment>
<gene>
    <name evidence="9" type="ORF">ATC1_131098</name>
</gene>
<feature type="transmembrane region" description="Helical" evidence="7">
    <location>
        <begin position="197"/>
        <end position="214"/>
    </location>
</feature>
<feature type="domain" description="CstA N-terminal" evidence="8">
    <location>
        <begin position="4"/>
        <end position="364"/>
    </location>
</feature>
<keyword evidence="10" id="KW-1185">Reference proteome</keyword>
<dbReference type="PANTHER" id="PTHR30252">
    <property type="entry name" value="INNER MEMBRANE PEPTIDE TRANSPORTER"/>
    <property type="match status" value="1"/>
</dbReference>
<evidence type="ECO:0000256" key="3">
    <source>
        <dbReference type="ARBA" id="ARBA00022475"/>
    </source>
</evidence>
<feature type="transmembrane region" description="Helical" evidence="7">
    <location>
        <begin position="86"/>
        <end position="108"/>
    </location>
</feature>
<accession>A0A0S7BLD0</accession>
<name>A0A0S7BLD0_9CHLR</name>
<dbReference type="OrthoDB" id="9761224at2"/>
<feature type="transmembrane region" description="Helical" evidence="7">
    <location>
        <begin position="234"/>
        <end position="255"/>
    </location>
</feature>
<comment type="similarity">
    <text evidence="2">Belongs to the peptide transporter carbon starvation (CstA) (TC 2.A.114) family.</text>
</comment>
<evidence type="ECO:0000256" key="6">
    <source>
        <dbReference type="ARBA" id="ARBA00023136"/>
    </source>
</evidence>
<evidence type="ECO:0000313" key="10">
    <source>
        <dbReference type="Proteomes" id="UP000053370"/>
    </source>
</evidence>
<feature type="transmembrane region" description="Helical" evidence="7">
    <location>
        <begin position="498"/>
        <end position="520"/>
    </location>
</feature>
<feature type="transmembrane region" description="Helical" evidence="7">
    <location>
        <begin position="392"/>
        <end position="410"/>
    </location>
</feature>
<feature type="transmembrane region" description="Helical" evidence="7">
    <location>
        <begin position="341"/>
        <end position="361"/>
    </location>
</feature>
<feature type="domain" description="CstA N-terminal" evidence="8">
    <location>
        <begin position="372"/>
        <end position="516"/>
    </location>
</feature>
<keyword evidence="5 7" id="KW-1133">Transmembrane helix</keyword>
<feature type="transmembrane region" description="Helical" evidence="7">
    <location>
        <begin position="129"/>
        <end position="148"/>
    </location>
</feature>
<evidence type="ECO:0000256" key="1">
    <source>
        <dbReference type="ARBA" id="ARBA00004651"/>
    </source>
</evidence>
<dbReference type="EMBL" id="DF968181">
    <property type="protein sequence ID" value="GAP41116.1"/>
    <property type="molecule type" value="Genomic_DNA"/>
</dbReference>
<reference evidence="9" key="1">
    <citation type="journal article" date="2015" name="Genome Announc.">
        <title>Draft Genome Sequence of Anaerolineae Strain TC1, a Novel Isolate from a Methanogenic Wastewater Treatment System.</title>
        <authorList>
            <person name="Matsuura N."/>
            <person name="Tourlousse D.M."/>
            <person name="Sun L."/>
            <person name="Toyonaga M."/>
            <person name="Kuroda K."/>
            <person name="Ohashi A."/>
            <person name="Cruz R."/>
            <person name="Yamaguchi T."/>
            <person name="Sekiguchi Y."/>
        </authorList>
    </citation>
    <scope>NUCLEOTIDE SEQUENCE [LARGE SCALE GENOMIC DNA]</scope>
    <source>
        <strain evidence="9">TC1</strain>
    </source>
</reference>
<dbReference type="GO" id="GO:0009267">
    <property type="term" value="P:cellular response to starvation"/>
    <property type="evidence" value="ECO:0007669"/>
    <property type="project" value="InterPro"/>
</dbReference>
<dbReference type="InterPro" id="IPR051605">
    <property type="entry name" value="CstA"/>
</dbReference>
<evidence type="ECO:0000313" key="9">
    <source>
        <dbReference type="EMBL" id="GAP41116.1"/>
    </source>
</evidence>
<proteinExistence type="inferred from homology"/>
<dbReference type="Proteomes" id="UP000053370">
    <property type="component" value="Unassembled WGS sequence"/>
</dbReference>
<dbReference type="PANTHER" id="PTHR30252:SF0">
    <property type="entry name" value="PEPTIDE TRANSPORTER CSTA"/>
    <property type="match status" value="1"/>
</dbReference>
<evidence type="ECO:0000259" key="8">
    <source>
        <dbReference type="Pfam" id="PF02554"/>
    </source>
</evidence>
<organism evidence="9">
    <name type="scientific">Flexilinea flocculi</name>
    <dbReference type="NCBI Taxonomy" id="1678840"/>
    <lineage>
        <taxon>Bacteria</taxon>
        <taxon>Bacillati</taxon>
        <taxon>Chloroflexota</taxon>
        <taxon>Anaerolineae</taxon>
        <taxon>Anaerolineales</taxon>
        <taxon>Anaerolineaceae</taxon>
        <taxon>Flexilinea</taxon>
    </lineage>
</organism>
<protein>
    <submittedName>
        <fullName evidence="9">Carbon starvation protein CstA</fullName>
    </submittedName>
</protein>